<evidence type="ECO:0000313" key="3">
    <source>
        <dbReference type="Proteomes" id="UP001362999"/>
    </source>
</evidence>
<dbReference type="EMBL" id="JAWWNJ010000027">
    <property type="protein sequence ID" value="KAK7029047.1"/>
    <property type="molecule type" value="Genomic_DNA"/>
</dbReference>
<evidence type="ECO:0000313" key="2">
    <source>
        <dbReference type="EMBL" id="KAK7029047.1"/>
    </source>
</evidence>
<name>A0AAW0BQZ5_9AGAR</name>
<gene>
    <name evidence="2" type="ORF">R3P38DRAFT_3353956</name>
</gene>
<accession>A0AAW0BQZ5</accession>
<dbReference type="Proteomes" id="UP001362999">
    <property type="component" value="Unassembled WGS sequence"/>
</dbReference>
<dbReference type="AlphaFoldDB" id="A0AAW0BQZ5"/>
<organism evidence="2 3">
    <name type="scientific">Favolaschia claudopus</name>
    <dbReference type="NCBI Taxonomy" id="2862362"/>
    <lineage>
        <taxon>Eukaryota</taxon>
        <taxon>Fungi</taxon>
        <taxon>Dikarya</taxon>
        <taxon>Basidiomycota</taxon>
        <taxon>Agaricomycotina</taxon>
        <taxon>Agaricomycetes</taxon>
        <taxon>Agaricomycetidae</taxon>
        <taxon>Agaricales</taxon>
        <taxon>Marasmiineae</taxon>
        <taxon>Mycenaceae</taxon>
        <taxon>Favolaschia</taxon>
    </lineage>
</organism>
<feature type="transmembrane region" description="Helical" evidence="1">
    <location>
        <begin position="128"/>
        <end position="150"/>
    </location>
</feature>
<keyword evidence="1" id="KW-1133">Transmembrane helix</keyword>
<comment type="caution">
    <text evidence="2">The sequence shown here is derived from an EMBL/GenBank/DDBJ whole genome shotgun (WGS) entry which is preliminary data.</text>
</comment>
<keyword evidence="1" id="KW-0472">Membrane</keyword>
<proteinExistence type="predicted"/>
<keyword evidence="1" id="KW-0812">Transmembrane</keyword>
<sequence length="245" mass="26458">MSTQETYNFAGPCGLKRQLDANQATCVNFACPAAIVLTSSPRSSPATSGSVINKIPCHPALSSSCSLAYTLALTFLLSIVISGNRNKCSRFTVKLFGRAEHYGEQHDFGIGGLAVIQASKQLSFIAEILTSFWPTSTLLVIVIAVLDAILERMPLLFSGFVTFVPSQARVAILYRAVYSTSGPQFKLAHMPRATKNAFQVRLHMGDSVQNRAERDNVGEAGCQVDVGQKESRNFANKIPASRGPD</sequence>
<reference evidence="2 3" key="1">
    <citation type="journal article" date="2024" name="J Genomics">
        <title>Draft genome sequencing and assembly of Favolaschia claudopus CIRM-BRFM 2984 isolated from oak limbs.</title>
        <authorList>
            <person name="Navarro D."/>
            <person name="Drula E."/>
            <person name="Chaduli D."/>
            <person name="Cazenave R."/>
            <person name="Ahrendt S."/>
            <person name="Wang J."/>
            <person name="Lipzen A."/>
            <person name="Daum C."/>
            <person name="Barry K."/>
            <person name="Grigoriev I.V."/>
            <person name="Favel A."/>
            <person name="Rosso M.N."/>
            <person name="Martin F."/>
        </authorList>
    </citation>
    <scope>NUCLEOTIDE SEQUENCE [LARGE SCALE GENOMIC DNA]</scope>
    <source>
        <strain evidence="2 3">CIRM-BRFM 2984</strain>
    </source>
</reference>
<feature type="transmembrane region" description="Helical" evidence="1">
    <location>
        <begin position="60"/>
        <end position="81"/>
    </location>
</feature>
<keyword evidence="3" id="KW-1185">Reference proteome</keyword>
<evidence type="ECO:0000256" key="1">
    <source>
        <dbReference type="SAM" id="Phobius"/>
    </source>
</evidence>
<protein>
    <submittedName>
        <fullName evidence="2">Uncharacterized protein</fullName>
    </submittedName>
</protein>